<dbReference type="GO" id="GO:0005634">
    <property type="term" value="C:nucleus"/>
    <property type="evidence" value="ECO:0007669"/>
    <property type="project" value="UniProtKB-SubCell"/>
</dbReference>
<comment type="caution">
    <text evidence="9">The sequence shown here is derived from an EMBL/GenBank/DDBJ whole genome shotgun (WGS) entry which is preliminary data.</text>
</comment>
<evidence type="ECO:0000313" key="9">
    <source>
        <dbReference type="EMBL" id="KAJ8909566.1"/>
    </source>
</evidence>
<dbReference type="GO" id="GO:0008270">
    <property type="term" value="F:zinc ion binding"/>
    <property type="evidence" value="ECO:0007669"/>
    <property type="project" value="UniProtKB-KW"/>
</dbReference>
<evidence type="ECO:0000256" key="4">
    <source>
        <dbReference type="ARBA" id="ARBA00022771"/>
    </source>
</evidence>
<name>A0AAV8V6I9_9CUCU</name>
<evidence type="ECO:0000259" key="8">
    <source>
        <dbReference type="PROSITE" id="PS00028"/>
    </source>
</evidence>
<keyword evidence="6" id="KW-0539">Nucleus</keyword>
<sequence>MERIIRQAFADQIQAHCSTSDKDHSINADSSSRHCPNFNDVGVNMHIKEEPNRGENGINDNSQVTVSKPIESTFITENFNEYNSGINNIKTEVNDAFVDEDEYKININDILGKWSDLHANGSNQAETNKNLSKIMESESLIPKILTQNAIRCRRYRARKKMRMQGNCIEIPKSKSKRNKAKTKSQTKSENISKPFGYDSAANAVKIEEDHVLIHEEDIKVEIEEMEIQPVNWCCDKIEQWEVFSSRTRFENGVTEVCVEKEPDSDIFFDRSSSSGAANPSSEGHESSIKTEQSEYYICDNCKSDPQSYAVNSFTKADARFSDVNACAICKDGSIITTNCTPKDCSEINWHKCDLCDYKSKEKCKLTSHMLIHKDASEIEWLKCELCDFKSKWKGNLKTHMLNHEDPSKISWYKCDLCEHKVKVKGELKRHVTLKHKDPTEMKWHECRLCEYKSVWKWRVTNHMLARHNKSLEK</sequence>
<dbReference type="InterPro" id="IPR013087">
    <property type="entry name" value="Znf_C2H2_type"/>
</dbReference>
<dbReference type="InterPro" id="IPR050888">
    <property type="entry name" value="ZnF_C2H2-type_TF"/>
</dbReference>
<evidence type="ECO:0000256" key="6">
    <source>
        <dbReference type="ARBA" id="ARBA00023242"/>
    </source>
</evidence>
<gene>
    <name evidence="9" type="ORF">NQ315_015556</name>
</gene>
<dbReference type="Gene3D" id="3.30.160.60">
    <property type="entry name" value="Classic Zinc Finger"/>
    <property type="match status" value="2"/>
</dbReference>
<dbReference type="InterPro" id="IPR036236">
    <property type="entry name" value="Znf_C2H2_sf"/>
</dbReference>
<keyword evidence="4" id="KW-0863">Zinc-finger</keyword>
<evidence type="ECO:0000256" key="5">
    <source>
        <dbReference type="ARBA" id="ARBA00022833"/>
    </source>
</evidence>
<dbReference type="AlphaFoldDB" id="A0AAV8V6I9"/>
<dbReference type="PROSITE" id="PS00028">
    <property type="entry name" value="ZINC_FINGER_C2H2_1"/>
    <property type="match status" value="1"/>
</dbReference>
<evidence type="ECO:0000313" key="10">
    <source>
        <dbReference type="Proteomes" id="UP001159042"/>
    </source>
</evidence>
<keyword evidence="5" id="KW-0862">Zinc</keyword>
<reference evidence="9 10" key="1">
    <citation type="journal article" date="2023" name="Insect Mol. Biol.">
        <title>Genome sequencing provides insights into the evolution of gene families encoding plant cell wall-degrading enzymes in longhorned beetles.</title>
        <authorList>
            <person name="Shin N.R."/>
            <person name="Okamura Y."/>
            <person name="Kirsch R."/>
            <person name="Pauchet Y."/>
        </authorList>
    </citation>
    <scope>NUCLEOTIDE SEQUENCE [LARGE SCALE GENOMIC DNA]</scope>
    <source>
        <strain evidence="9">EAD_L_NR</strain>
    </source>
</reference>
<dbReference type="EMBL" id="JANEYG010000502">
    <property type="protein sequence ID" value="KAJ8909566.1"/>
    <property type="molecule type" value="Genomic_DNA"/>
</dbReference>
<dbReference type="FunFam" id="3.30.160.60:FF:002203">
    <property type="entry name" value="Zinc finger protein 142-like Protein"/>
    <property type="match status" value="1"/>
</dbReference>
<dbReference type="Pfam" id="PF13909">
    <property type="entry name" value="zf-H2C2_5"/>
    <property type="match status" value="1"/>
</dbReference>
<keyword evidence="3" id="KW-0677">Repeat</keyword>
<accession>A0AAV8V6I9</accession>
<keyword evidence="10" id="KW-1185">Reference proteome</keyword>
<comment type="subcellular location">
    <subcellularLocation>
        <location evidence="1">Nucleus</location>
    </subcellularLocation>
</comment>
<feature type="region of interest" description="Disordered" evidence="7">
    <location>
        <begin position="169"/>
        <end position="194"/>
    </location>
</feature>
<organism evidence="9 10">
    <name type="scientific">Exocentrus adspersus</name>
    <dbReference type="NCBI Taxonomy" id="1586481"/>
    <lineage>
        <taxon>Eukaryota</taxon>
        <taxon>Metazoa</taxon>
        <taxon>Ecdysozoa</taxon>
        <taxon>Arthropoda</taxon>
        <taxon>Hexapoda</taxon>
        <taxon>Insecta</taxon>
        <taxon>Pterygota</taxon>
        <taxon>Neoptera</taxon>
        <taxon>Endopterygota</taxon>
        <taxon>Coleoptera</taxon>
        <taxon>Polyphaga</taxon>
        <taxon>Cucujiformia</taxon>
        <taxon>Chrysomeloidea</taxon>
        <taxon>Cerambycidae</taxon>
        <taxon>Lamiinae</taxon>
        <taxon>Acanthocinini</taxon>
        <taxon>Exocentrus</taxon>
    </lineage>
</organism>
<evidence type="ECO:0000256" key="2">
    <source>
        <dbReference type="ARBA" id="ARBA00022723"/>
    </source>
</evidence>
<proteinExistence type="predicted"/>
<feature type="region of interest" description="Disordered" evidence="7">
    <location>
        <begin position="268"/>
        <end position="288"/>
    </location>
</feature>
<dbReference type="Proteomes" id="UP001159042">
    <property type="component" value="Unassembled WGS sequence"/>
</dbReference>
<dbReference type="SUPFAM" id="SSF57667">
    <property type="entry name" value="beta-beta-alpha zinc fingers"/>
    <property type="match status" value="1"/>
</dbReference>
<protein>
    <recommendedName>
        <fullName evidence="8">C2H2-type domain-containing protein</fullName>
    </recommendedName>
</protein>
<feature type="compositionally biased region" description="Low complexity" evidence="7">
    <location>
        <begin position="269"/>
        <end position="281"/>
    </location>
</feature>
<feature type="compositionally biased region" description="Basic residues" evidence="7">
    <location>
        <begin position="173"/>
        <end position="184"/>
    </location>
</feature>
<evidence type="ECO:0000256" key="7">
    <source>
        <dbReference type="SAM" id="MobiDB-lite"/>
    </source>
</evidence>
<evidence type="ECO:0000256" key="1">
    <source>
        <dbReference type="ARBA" id="ARBA00004123"/>
    </source>
</evidence>
<feature type="domain" description="C2H2-type" evidence="8">
    <location>
        <begin position="414"/>
        <end position="435"/>
    </location>
</feature>
<keyword evidence="2" id="KW-0479">Metal-binding</keyword>
<dbReference type="PANTHER" id="PTHR24406">
    <property type="entry name" value="TRANSCRIPTIONAL REPRESSOR CTCFL-RELATED"/>
    <property type="match status" value="1"/>
</dbReference>
<dbReference type="SMART" id="SM00355">
    <property type="entry name" value="ZnF_C2H2"/>
    <property type="match status" value="4"/>
</dbReference>
<evidence type="ECO:0000256" key="3">
    <source>
        <dbReference type="ARBA" id="ARBA00022737"/>
    </source>
</evidence>